<feature type="compositionally biased region" description="Polar residues" evidence="1">
    <location>
        <begin position="1288"/>
        <end position="1308"/>
    </location>
</feature>
<dbReference type="eggNOG" id="KOG3630">
    <property type="taxonomic scope" value="Eukaryota"/>
</dbReference>
<dbReference type="GO" id="GO:0006606">
    <property type="term" value="P:protein import into nucleus"/>
    <property type="evidence" value="ECO:0007669"/>
    <property type="project" value="TreeGrafter"/>
</dbReference>
<sequence length="1563" mass="169573">MSLVTANTLENLNFKFVELRKLSIAKKLDTNVINNVAISHNHQVIFAAYENAFKVIKISTLLDFEWSKNVVNQIVDSYPSIEIRLSFKPFLLSVSGGSNNLLLVLGQNSSNNLSGDIYYIPNLLANDPNPINRIAFPSSISSNVHIKSVAWHPEFSETLFAAALSDGALVTIGIDNQTKGIQILSHYTDSFKFTCVSWSPKGKQLVVGGDNGQLTQFKHQNGKNFQKAKIIPPPKELPNHKIINVNWVHSALFQVAFIHNSSTSNPDTRVVFIHAPPKATIEYYDFGSVCMETSQYGGPDKIQFCFSQIGNILLCLSSISSEVALIGCDAGEINPIPNQWSQWILDDTSRIELQPDANNVESSPCGISWFKGPTKIFKVNESVSFGGPGWPLVVILSSAGVLCPYYAYHNQGKLIIPDFTVSQPLPITLPPPARISSSEVQLSGQQSAPQIPISKSSAQPFQIQPSQAADASFTFSLSKSAQPKPQTTLSVSATIQAPGQPQQQPQSVPPNSSQPPKPTQQQLQQQQTQQFQLSQQQIQQPQNFQPQAPQQQVSSKPAISEEELRKKEQEVLEETFSVAIQEEINEFTKTFQNAKNNFSKALKLQIGKPDELSVLQSETSNLTELLKTSSDTLKSLDLSMLNGYLLETWAMVQEATTRLEKESDPVYTMLANRRSLDPITARKMREIKKIAHDIELQLEDFNNMLDREWDEYTAKMSSKKPGKTLSSIDMIYHTLSTHHKTIEILKKNLAKYDKFTKSIEFEDDSVVSPRRKEIQEIINSLRNTSLQEDNSMNESCQLKSFIKVPNVTKEKKERLLEFFEQRNTVPSRRAILPVDLKSSKMVSAVVKAKERLKEIRAKAVEKAASPVKQSFSPVLNLTSSKPEDLNTTLQTTQTTPVKPSEKGDRIEDKSLFYTTAIGDMSIADTSKYQSPSKTFSFLSPISTKSDPRLPQKSQPLSENSLFKEPEPADKSTPFVGKSNTKTDTKEDANLSFSFSSTTLTNIASPTLSSSTFLFSSSKPMGSEKAFASTFATATKDIAPIVEPSKETLSTAKENVQVKNEPKETKPFSFSLSSTPSSTTTTRTEAQSAPKPQPLPDIATFKSTKEPESADVSSTSKTDTKAEVKENTNLSFSTTNLASPTLSSTFLFGTNKPQGPEKSFASSFTTATKDISIIEEPKKELPSSIKENVQSKNESQDSKPFTFSLDNTFGTITPKTETNQQNLTPKPQAPPENTPLKESEPADKSTSFIAKTEVKSDVKEDISSTTPTQTTASSPSGFNFNAALANLGGQPSQDTPTKNPFGSPATSLAPQPGLFAAKTAVQTSTFGTPPSLSSSFTSQTTAVAQTGFSIFGNQGQPRFGAQPTFGGAPAFGTQPTFGGSPTFGNTMPFGKTMSGTSLGFGQSSAPPVTKPAEAASPFAGFANANTPSFGALASQQAPSFGQLASTTQPVPAQQQQPATGSLFGGFSQTSAPSMAKPAEAASPFSSFSSAPSFGALASQQAPSFGQLASSTQPVPAQQQQQQPATGSLFGGFGQANVTSSSSIFGNTFPSAPVFGSPQFSQRRQ</sequence>
<keyword evidence="3" id="KW-1185">Reference proteome</keyword>
<feature type="compositionally biased region" description="Low complexity" evidence="1">
    <location>
        <begin position="1262"/>
        <end position="1275"/>
    </location>
</feature>
<proteinExistence type="predicted"/>
<name>T1KGS2_TETUR</name>
<reference evidence="3" key="1">
    <citation type="submission" date="2011-08" db="EMBL/GenBank/DDBJ databases">
        <authorList>
            <person name="Rombauts S."/>
        </authorList>
    </citation>
    <scope>NUCLEOTIDE SEQUENCE</scope>
    <source>
        <strain evidence="3">London</strain>
    </source>
</reference>
<dbReference type="GO" id="GO:0005643">
    <property type="term" value="C:nuclear pore"/>
    <property type="evidence" value="ECO:0007669"/>
    <property type="project" value="TreeGrafter"/>
</dbReference>
<dbReference type="EnsemblMetazoa" id="tetur11g01810.1">
    <property type="protein sequence ID" value="tetur11g01810.1"/>
    <property type="gene ID" value="tetur11g01810"/>
</dbReference>
<dbReference type="InterPro" id="IPR015943">
    <property type="entry name" value="WD40/YVTN_repeat-like_dom_sf"/>
</dbReference>
<feature type="compositionally biased region" description="Polar residues" evidence="1">
    <location>
        <begin position="1184"/>
        <end position="1224"/>
    </location>
</feature>
<feature type="compositionally biased region" description="Low complexity" evidence="1">
    <location>
        <begin position="497"/>
        <end position="511"/>
    </location>
</feature>
<organism evidence="2 3">
    <name type="scientific">Tetranychus urticae</name>
    <name type="common">Two-spotted spider mite</name>
    <dbReference type="NCBI Taxonomy" id="32264"/>
    <lineage>
        <taxon>Eukaryota</taxon>
        <taxon>Metazoa</taxon>
        <taxon>Ecdysozoa</taxon>
        <taxon>Arthropoda</taxon>
        <taxon>Chelicerata</taxon>
        <taxon>Arachnida</taxon>
        <taxon>Acari</taxon>
        <taxon>Acariformes</taxon>
        <taxon>Trombidiformes</taxon>
        <taxon>Prostigmata</taxon>
        <taxon>Eleutherengona</taxon>
        <taxon>Raphignathae</taxon>
        <taxon>Tetranychoidea</taxon>
        <taxon>Tetranychidae</taxon>
        <taxon>Tetranychus</taxon>
    </lineage>
</organism>
<feature type="region of interest" description="Disordered" evidence="1">
    <location>
        <begin position="497"/>
        <end position="566"/>
    </location>
</feature>
<dbReference type="InterPro" id="IPR026054">
    <property type="entry name" value="Nucleoporin"/>
</dbReference>
<feature type="compositionally biased region" description="Basic and acidic residues" evidence="1">
    <location>
        <begin position="1251"/>
        <end position="1261"/>
    </location>
</feature>
<feature type="compositionally biased region" description="Polar residues" evidence="1">
    <location>
        <begin position="1500"/>
        <end position="1510"/>
    </location>
</feature>
<evidence type="ECO:0000256" key="1">
    <source>
        <dbReference type="SAM" id="MobiDB-lite"/>
    </source>
</evidence>
<dbReference type="GO" id="GO:0008139">
    <property type="term" value="F:nuclear localization sequence binding"/>
    <property type="evidence" value="ECO:0007669"/>
    <property type="project" value="TreeGrafter"/>
</dbReference>
<dbReference type="HOGENOM" id="CLU_245835_0_0_1"/>
<evidence type="ECO:0008006" key="4">
    <source>
        <dbReference type="Google" id="ProtNLM"/>
    </source>
</evidence>
<feature type="region of interest" description="Disordered" evidence="1">
    <location>
        <begin position="1439"/>
        <end position="1476"/>
    </location>
</feature>
<dbReference type="Proteomes" id="UP000015104">
    <property type="component" value="Unassembled WGS sequence"/>
</dbReference>
<feature type="compositionally biased region" description="Polar residues" evidence="1">
    <location>
        <begin position="435"/>
        <end position="465"/>
    </location>
</feature>
<dbReference type="GO" id="GO:0017056">
    <property type="term" value="F:structural constituent of nuclear pore"/>
    <property type="evidence" value="ECO:0007669"/>
    <property type="project" value="TreeGrafter"/>
</dbReference>
<feature type="compositionally biased region" description="Low complexity" evidence="1">
    <location>
        <begin position="1443"/>
        <end position="1458"/>
    </location>
</feature>
<dbReference type="SUPFAM" id="SSF117289">
    <property type="entry name" value="Nucleoporin domain"/>
    <property type="match status" value="1"/>
</dbReference>
<protein>
    <recommendedName>
        <fullName evidence="4">Nuclear pore complex protein Nup214 phenylalanine-glycine (FG) domain-containing protein</fullName>
    </recommendedName>
</protein>
<dbReference type="STRING" id="32264.T1KGS2"/>
<feature type="region of interest" description="Disordered" evidence="1">
    <location>
        <begin position="874"/>
        <end position="903"/>
    </location>
</feature>
<feature type="compositionally biased region" description="Polar residues" evidence="1">
    <location>
        <begin position="951"/>
        <end position="960"/>
    </location>
</feature>
<feature type="region of interest" description="Disordered" evidence="1">
    <location>
        <begin position="430"/>
        <end position="465"/>
    </location>
</feature>
<dbReference type="PANTHER" id="PTHR23193:SF46">
    <property type="entry name" value="NUCLEAR PORE COMPLEX PROTEIN NUP214"/>
    <property type="match status" value="1"/>
</dbReference>
<feature type="region of interest" description="Disordered" evidence="1">
    <location>
        <begin position="1177"/>
        <end position="1310"/>
    </location>
</feature>
<feature type="compositionally biased region" description="Low complexity" evidence="1">
    <location>
        <begin position="1068"/>
        <end position="1083"/>
    </location>
</feature>
<dbReference type="EMBL" id="CAEY01000070">
    <property type="status" value="NOT_ANNOTATED_CDS"/>
    <property type="molecule type" value="Genomic_DNA"/>
</dbReference>
<feature type="region of interest" description="Disordered" evidence="1">
    <location>
        <begin position="939"/>
        <end position="982"/>
    </location>
</feature>
<feature type="region of interest" description="Disordered" evidence="1">
    <location>
        <begin position="1500"/>
        <end position="1530"/>
    </location>
</feature>
<feature type="compositionally biased region" description="Low complexity" evidence="1">
    <location>
        <begin position="1511"/>
        <end position="1523"/>
    </location>
</feature>
<reference evidence="2" key="2">
    <citation type="submission" date="2015-06" db="UniProtKB">
        <authorList>
            <consortium name="EnsemblMetazoa"/>
        </authorList>
    </citation>
    <scope>IDENTIFICATION</scope>
</reference>
<accession>T1KGS2</accession>
<evidence type="ECO:0000313" key="2">
    <source>
        <dbReference type="EnsemblMetazoa" id="tetur11g01810.1"/>
    </source>
</evidence>
<dbReference type="PANTHER" id="PTHR23193">
    <property type="entry name" value="NUCLEAR PORE COMPLEX PROTEIN NUP"/>
    <property type="match status" value="1"/>
</dbReference>
<feature type="region of interest" description="Disordered" evidence="1">
    <location>
        <begin position="1051"/>
        <end position="1123"/>
    </location>
</feature>
<feature type="compositionally biased region" description="Low complexity" evidence="1">
    <location>
        <begin position="519"/>
        <end position="557"/>
    </location>
</feature>
<dbReference type="GO" id="GO:0006405">
    <property type="term" value="P:RNA export from nucleus"/>
    <property type="evidence" value="ECO:0007669"/>
    <property type="project" value="TreeGrafter"/>
</dbReference>
<evidence type="ECO:0000313" key="3">
    <source>
        <dbReference type="Proteomes" id="UP000015104"/>
    </source>
</evidence>
<dbReference type="Gene3D" id="2.130.10.10">
    <property type="entry name" value="YVTN repeat-like/Quinoprotein amine dehydrogenase"/>
    <property type="match status" value="1"/>
</dbReference>